<reference evidence="2 3" key="1">
    <citation type="submission" date="2019-12" db="EMBL/GenBank/DDBJ databases">
        <title>A genome sequence resource for the geographically widespread anthracnose pathogen Colletotrichum asianum.</title>
        <authorList>
            <person name="Meng Y."/>
        </authorList>
    </citation>
    <scope>NUCLEOTIDE SEQUENCE [LARGE SCALE GENOMIC DNA]</scope>
    <source>
        <strain evidence="2 3">ICMP 18580</strain>
    </source>
</reference>
<organism evidence="2 3">
    <name type="scientific">Colletotrichum asianum</name>
    <dbReference type="NCBI Taxonomy" id="702518"/>
    <lineage>
        <taxon>Eukaryota</taxon>
        <taxon>Fungi</taxon>
        <taxon>Dikarya</taxon>
        <taxon>Ascomycota</taxon>
        <taxon>Pezizomycotina</taxon>
        <taxon>Sordariomycetes</taxon>
        <taxon>Hypocreomycetidae</taxon>
        <taxon>Glomerellales</taxon>
        <taxon>Glomerellaceae</taxon>
        <taxon>Colletotrichum</taxon>
        <taxon>Colletotrichum gloeosporioides species complex</taxon>
    </lineage>
</organism>
<keyword evidence="3" id="KW-1185">Reference proteome</keyword>
<protein>
    <submittedName>
        <fullName evidence="2">Uncharacterized protein</fullName>
    </submittedName>
</protein>
<dbReference type="AlphaFoldDB" id="A0A8H3ZIQ1"/>
<dbReference type="Proteomes" id="UP000434172">
    <property type="component" value="Unassembled WGS sequence"/>
</dbReference>
<proteinExistence type="predicted"/>
<evidence type="ECO:0000313" key="3">
    <source>
        <dbReference type="Proteomes" id="UP000434172"/>
    </source>
</evidence>
<evidence type="ECO:0000256" key="1">
    <source>
        <dbReference type="SAM" id="MobiDB-lite"/>
    </source>
</evidence>
<evidence type="ECO:0000313" key="2">
    <source>
        <dbReference type="EMBL" id="KAF0314906.1"/>
    </source>
</evidence>
<dbReference type="EMBL" id="WOWK01000271">
    <property type="protein sequence ID" value="KAF0314906.1"/>
    <property type="molecule type" value="Genomic_DNA"/>
</dbReference>
<name>A0A8H3ZIQ1_9PEZI</name>
<gene>
    <name evidence="2" type="ORF">GQ607_017869</name>
</gene>
<feature type="region of interest" description="Disordered" evidence="1">
    <location>
        <begin position="71"/>
        <end position="107"/>
    </location>
</feature>
<comment type="caution">
    <text evidence="2">The sequence shown here is derived from an EMBL/GenBank/DDBJ whole genome shotgun (WGS) entry which is preliminary data.</text>
</comment>
<accession>A0A8H3ZIQ1</accession>
<sequence>MPSKEAEPGLGFQAQLKLVVAGMAAAGLSMRQAEKLWHEALSVWPDEAEDTIIESGDEGTSDWRVPKFEFVTPTKKGGSKNGTPNKKRVEPIALDVGSGSKKKRRNA</sequence>